<sequence length="163" mass="17450">MPQKTTILAKAILFDLDGTLINTIEATEKAYQWLCAQHGVDAVAVVEGCHGVPTKQVLAKYFPPHTHTPEHVTILETRAGEDLSAISPIPGALKLLESLPPHLWVIVTSGTRALATRRLGHLKYPQSVAQMVTAEDIKVGKPDPDGFLLGVSRLGLEGDASGC</sequence>
<name>A0ACC1H9Z8_9FUNG</name>
<protein>
    <submittedName>
        <fullName evidence="1">Uncharacterized protein</fullName>
    </submittedName>
</protein>
<accession>A0ACC1H9Z8</accession>
<reference evidence="1" key="1">
    <citation type="submission" date="2022-06" db="EMBL/GenBank/DDBJ databases">
        <title>Phylogenomic reconstructions and comparative analyses of Kickxellomycotina fungi.</title>
        <authorList>
            <person name="Reynolds N.K."/>
            <person name="Stajich J.E."/>
            <person name="Barry K."/>
            <person name="Grigoriev I.V."/>
            <person name="Crous P."/>
            <person name="Smith M.E."/>
        </authorList>
    </citation>
    <scope>NUCLEOTIDE SEQUENCE</scope>
    <source>
        <strain evidence="1">RSA 2271</strain>
    </source>
</reference>
<keyword evidence="2" id="KW-1185">Reference proteome</keyword>
<evidence type="ECO:0000313" key="2">
    <source>
        <dbReference type="Proteomes" id="UP001145114"/>
    </source>
</evidence>
<dbReference type="EMBL" id="JAMZIH010008331">
    <property type="protein sequence ID" value="KAJ1672468.1"/>
    <property type="molecule type" value="Genomic_DNA"/>
</dbReference>
<evidence type="ECO:0000313" key="1">
    <source>
        <dbReference type="EMBL" id="KAJ1672468.1"/>
    </source>
</evidence>
<dbReference type="Proteomes" id="UP001145114">
    <property type="component" value="Unassembled WGS sequence"/>
</dbReference>
<organism evidence="1 2">
    <name type="scientific">Spiromyces aspiralis</name>
    <dbReference type="NCBI Taxonomy" id="68401"/>
    <lineage>
        <taxon>Eukaryota</taxon>
        <taxon>Fungi</taxon>
        <taxon>Fungi incertae sedis</taxon>
        <taxon>Zoopagomycota</taxon>
        <taxon>Kickxellomycotina</taxon>
        <taxon>Kickxellomycetes</taxon>
        <taxon>Kickxellales</taxon>
        <taxon>Kickxellaceae</taxon>
        <taxon>Spiromyces</taxon>
    </lineage>
</organism>
<feature type="non-terminal residue" evidence="1">
    <location>
        <position position="163"/>
    </location>
</feature>
<comment type="caution">
    <text evidence="1">The sequence shown here is derived from an EMBL/GenBank/DDBJ whole genome shotgun (WGS) entry which is preliminary data.</text>
</comment>
<proteinExistence type="predicted"/>
<gene>
    <name evidence="1" type="ORF">EV182_007111</name>
</gene>